<dbReference type="InterPro" id="IPR027417">
    <property type="entry name" value="P-loop_NTPase"/>
</dbReference>
<dbReference type="GO" id="GO:0002098">
    <property type="term" value="P:tRNA wobble uridine modification"/>
    <property type="evidence" value="ECO:0007669"/>
    <property type="project" value="InterPro"/>
</dbReference>
<evidence type="ECO:0000313" key="4">
    <source>
        <dbReference type="Proteomes" id="UP001203297"/>
    </source>
</evidence>
<reference evidence="3" key="1">
    <citation type="journal article" date="2022" name="New Phytol.">
        <title>Evolutionary transition to the ectomycorrhizal habit in the genomes of a hyperdiverse lineage of mushroom-forming fungi.</title>
        <authorList>
            <person name="Looney B."/>
            <person name="Miyauchi S."/>
            <person name="Morin E."/>
            <person name="Drula E."/>
            <person name="Courty P.E."/>
            <person name="Kohler A."/>
            <person name="Kuo A."/>
            <person name="LaButti K."/>
            <person name="Pangilinan J."/>
            <person name="Lipzen A."/>
            <person name="Riley R."/>
            <person name="Andreopoulos W."/>
            <person name="He G."/>
            <person name="Johnson J."/>
            <person name="Nolan M."/>
            <person name="Tritt A."/>
            <person name="Barry K.W."/>
            <person name="Grigoriev I.V."/>
            <person name="Nagy L.G."/>
            <person name="Hibbett D."/>
            <person name="Henrissat B."/>
            <person name="Matheny P.B."/>
            <person name="Labbe J."/>
            <person name="Martin F.M."/>
        </authorList>
    </citation>
    <scope>NUCLEOTIDE SEQUENCE</scope>
    <source>
        <strain evidence="3">BPL690</strain>
    </source>
</reference>
<evidence type="ECO:0000256" key="1">
    <source>
        <dbReference type="ARBA" id="ARBA00005043"/>
    </source>
</evidence>
<protein>
    <recommendedName>
        <fullName evidence="5">Elongator complex protein 6</fullName>
    </recommendedName>
</protein>
<dbReference type="EMBL" id="WTXG01000113">
    <property type="protein sequence ID" value="KAI0292706.1"/>
    <property type="molecule type" value="Genomic_DNA"/>
</dbReference>
<proteinExistence type="inferred from homology"/>
<dbReference type="AlphaFoldDB" id="A0AAD4LYI3"/>
<keyword evidence="4" id="KW-1185">Reference proteome</keyword>
<dbReference type="GO" id="GO:0033588">
    <property type="term" value="C:elongator holoenzyme complex"/>
    <property type="evidence" value="ECO:0007669"/>
    <property type="project" value="InterPro"/>
</dbReference>
<evidence type="ECO:0008006" key="5">
    <source>
        <dbReference type="Google" id="ProtNLM"/>
    </source>
</evidence>
<dbReference type="Gene3D" id="3.40.50.300">
    <property type="entry name" value="P-loop containing nucleotide triphosphate hydrolases"/>
    <property type="match status" value="1"/>
</dbReference>
<comment type="similarity">
    <text evidence="2">Belongs to the ELP6 family.</text>
</comment>
<accession>A0AAD4LYI3</accession>
<dbReference type="Proteomes" id="UP001203297">
    <property type="component" value="Unassembled WGS sequence"/>
</dbReference>
<evidence type="ECO:0000313" key="3">
    <source>
        <dbReference type="EMBL" id="KAI0292706.1"/>
    </source>
</evidence>
<comment type="caution">
    <text evidence="3">The sequence shown here is derived from an EMBL/GenBank/DDBJ whole genome shotgun (WGS) entry which is preliminary data.</text>
</comment>
<evidence type="ECO:0000256" key="2">
    <source>
        <dbReference type="ARBA" id="ARBA00008837"/>
    </source>
</evidence>
<comment type="pathway">
    <text evidence="1">tRNA modification; 5-methoxycarbonylmethyl-2-thiouridine-tRNA biosynthesis.</text>
</comment>
<sequence length="244" mass="26873">MTWFSVNDLLTSNGPLVITDQLVSPGDFLLHQLLSEYVKNSSDGKCVIISTSQDVAKWKSISSRSGFNLTQKLEQGSIIFIDVPTQLPDLSPSEATLLPLLNLIRNSVKNLHRNGTTPTLLIFDELATFEWIGHPVLDISRFARALVAYCAKNDVYLVVRYHIAVPVDLDGVVRILLQLAAYHIEVLPLSSGKSGAVSGEISVHAGPTLISTPRRVIPRSRALQYRLGDYQVTYFERGMGSAVL</sequence>
<gene>
    <name evidence="3" type="ORF">B0F90DRAFT_225367</name>
</gene>
<dbReference type="InterPro" id="IPR018627">
    <property type="entry name" value="ELP6"/>
</dbReference>
<dbReference type="PANTHER" id="PTHR16184">
    <property type="entry name" value="ELONGATOR COMPLEX PROTEIN 6"/>
    <property type="match status" value="1"/>
</dbReference>
<organism evidence="3 4">
    <name type="scientific">Multifurca ochricompacta</name>
    <dbReference type="NCBI Taxonomy" id="376703"/>
    <lineage>
        <taxon>Eukaryota</taxon>
        <taxon>Fungi</taxon>
        <taxon>Dikarya</taxon>
        <taxon>Basidiomycota</taxon>
        <taxon>Agaricomycotina</taxon>
        <taxon>Agaricomycetes</taxon>
        <taxon>Russulales</taxon>
        <taxon>Russulaceae</taxon>
        <taxon>Multifurca</taxon>
    </lineage>
</organism>
<name>A0AAD4LYI3_9AGAM</name>
<dbReference type="PANTHER" id="PTHR16184:SF6">
    <property type="entry name" value="ELONGATOR COMPLEX PROTEIN 6"/>
    <property type="match status" value="1"/>
</dbReference>